<evidence type="ECO:0000313" key="13">
    <source>
        <dbReference type="EMBL" id="CRL00919.1"/>
    </source>
</evidence>
<feature type="domain" description="Ig-like" evidence="11">
    <location>
        <begin position="24"/>
        <end position="81"/>
    </location>
</feature>
<feature type="domain" description="Fibronectin type-III" evidence="12">
    <location>
        <begin position="868"/>
        <end position="970"/>
    </location>
</feature>
<keyword evidence="14" id="KW-1185">Reference proteome</keyword>
<dbReference type="FunFam" id="2.60.40.10:FF:001687">
    <property type="entry name" value="Neuroglian, isoform E"/>
    <property type="match status" value="1"/>
</dbReference>
<comment type="subcellular location">
    <subcellularLocation>
        <location evidence="1">Membrane</location>
        <topology evidence="1">Single-pass type I membrane protein</topology>
    </subcellularLocation>
</comment>
<dbReference type="FunFam" id="2.60.40.10:FF:000035">
    <property type="entry name" value="Contactin 1"/>
    <property type="match status" value="1"/>
</dbReference>
<keyword evidence="4" id="KW-0130">Cell adhesion</keyword>
<feature type="compositionally biased region" description="Polar residues" evidence="9">
    <location>
        <begin position="1228"/>
        <end position="1243"/>
    </location>
</feature>
<dbReference type="InterPro" id="IPR013783">
    <property type="entry name" value="Ig-like_fold"/>
</dbReference>
<evidence type="ECO:0000256" key="9">
    <source>
        <dbReference type="SAM" id="MobiDB-lite"/>
    </source>
</evidence>
<protein>
    <submittedName>
        <fullName evidence="13">CLUMA_CG014272, isoform A</fullName>
    </submittedName>
</protein>
<feature type="domain" description="Ig-like" evidence="11">
    <location>
        <begin position="385"/>
        <end position="469"/>
    </location>
</feature>
<dbReference type="InterPro" id="IPR003961">
    <property type="entry name" value="FN3_dom"/>
</dbReference>
<dbReference type="SMART" id="SM00408">
    <property type="entry name" value="IGc2"/>
    <property type="match status" value="6"/>
</dbReference>
<feature type="domain" description="Ig-like" evidence="11">
    <location>
        <begin position="474"/>
        <end position="563"/>
    </location>
</feature>
<evidence type="ECO:0000256" key="1">
    <source>
        <dbReference type="ARBA" id="ARBA00004479"/>
    </source>
</evidence>
<name>A0A1J1IL05_9DIPT</name>
<dbReference type="PROSITE" id="PS50853">
    <property type="entry name" value="FN3"/>
    <property type="match status" value="4"/>
</dbReference>
<evidence type="ECO:0000256" key="10">
    <source>
        <dbReference type="SAM" id="Phobius"/>
    </source>
</evidence>
<feature type="domain" description="Ig-like" evidence="11">
    <location>
        <begin position="292"/>
        <end position="379"/>
    </location>
</feature>
<dbReference type="Proteomes" id="UP000183832">
    <property type="component" value="Unassembled WGS sequence"/>
</dbReference>
<dbReference type="PANTHER" id="PTHR44170">
    <property type="entry name" value="PROTEIN SIDEKICK"/>
    <property type="match status" value="1"/>
</dbReference>
<dbReference type="InterPro" id="IPR036179">
    <property type="entry name" value="Ig-like_dom_sf"/>
</dbReference>
<keyword evidence="8" id="KW-0393">Immunoglobulin domain</keyword>
<dbReference type="PANTHER" id="PTHR44170:SF6">
    <property type="entry name" value="CONTACTIN"/>
    <property type="match status" value="1"/>
</dbReference>
<feature type="transmembrane region" description="Helical" evidence="10">
    <location>
        <begin position="1081"/>
        <end position="1105"/>
    </location>
</feature>
<dbReference type="FunFam" id="2.60.40.10:FF:000032">
    <property type="entry name" value="palladin isoform X1"/>
    <property type="match status" value="3"/>
</dbReference>
<evidence type="ECO:0000313" key="14">
    <source>
        <dbReference type="Proteomes" id="UP000183832"/>
    </source>
</evidence>
<dbReference type="Pfam" id="PF00041">
    <property type="entry name" value="fn3"/>
    <property type="match status" value="3"/>
</dbReference>
<dbReference type="InterPro" id="IPR026966">
    <property type="entry name" value="Neurofascin/L1/NrCAM_C"/>
</dbReference>
<feature type="compositionally biased region" description="Polar residues" evidence="9">
    <location>
        <begin position="1175"/>
        <end position="1184"/>
    </location>
</feature>
<feature type="domain" description="Fibronectin type-III" evidence="12">
    <location>
        <begin position="771"/>
        <end position="867"/>
    </location>
</feature>
<dbReference type="GO" id="GO:0016020">
    <property type="term" value="C:membrane"/>
    <property type="evidence" value="ECO:0007669"/>
    <property type="project" value="UniProtKB-SubCell"/>
</dbReference>
<evidence type="ECO:0000259" key="12">
    <source>
        <dbReference type="PROSITE" id="PS50853"/>
    </source>
</evidence>
<dbReference type="InterPro" id="IPR003598">
    <property type="entry name" value="Ig_sub2"/>
</dbReference>
<dbReference type="InterPro" id="IPR013098">
    <property type="entry name" value="Ig_I-set"/>
</dbReference>
<dbReference type="SMART" id="SM00060">
    <property type="entry name" value="FN3"/>
    <property type="match status" value="5"/>
</dbReference>
<feature type="region of interest" description="Disordered" evidence="9">
    <location>
        <begin position="652"/>
        <end position="678"/>
    </location>
</feature>
<feature type="domain" description="Fibronectin type-III" evidence="12">
    <location>
        <begin position="669"/>
        <end position="766"/>
    </location>
</feature>
<keyword evidence="7" id="KW-1015">Disulfide bond</keyword>
<organism evidence="13 14">
    <name type="scientific">Clunio marinus</name>
    <dbReference type="NCBI Taxonomy" id="568069"/>
    <lineage>
        <taxon>Eukaryota</taxon>
        <taxon>Metazoa</taxon>
        <taxon>Ecdysozoa</taxon>
        <taxon>Arthropoda</taxon>
        <taxon>Hexapoda</taxon>
        <taxon>Insecta</taxon>
        <taxon>Pterygota</taxon>
        <taxon>Neoptera</taxon>
        <taxon>Endopterygota</taxon>
        <taxon>Diptera</taxon>
        <taxon>Nematocera</taxon>
        <taxon>Chironomoidea</taxon>
        <taxon>Chironomidae</taxon>
        <taxon>Clunio</taxon>
    </lineage>
</organism>
<feature type="domain" description="Fibronectin type-III" evidence="12">
    <location>
        <begin position="567"/>
        <end position="664"/>
    </location>
</feature>
<reference evidence="13 14" key="1">
    <citation type="submission" date="2015-04" db="EMBL/GenBank/DDBJ databases">
        <authorList>
            <person name="Syromyatnikov M.Y."/>
            <person name="Popov V.N."/>
        </authorList>
    </citation>
    <scope>NUCLEOTIDE SEQUENCE [LARGE SCALE GENOMIC DNA]</scope>
</reference>
<evidence type="ECO:0000259" key="11">
    <source>
        <dbReference type="PROSITE" id="PS50835"/>
    </source>
</evidence>
<feature type="region of interest" description="Disordered" evidence="9">
    <location>
        <begin position="1124"/>
        <end position="1152"/>
    </location>
</feature>
<dbReference type="Pfam" id="PF07679">
    <property type="entry name" value="I-set"/>
    <property type="match status" value="4"/>
</dbReference>
<evidence type="ECO:0000256" key="3">
    <source>
        <dbReference type="ARBA" id="ARBA00022737"/>
    </source>
</evidence>
<keyword evidence="3" id="KW-0677">Repeat</keyword>
<evidence type="ECO:0000256" key="6">
    <source>
        <dbReference type="ARBA" id="ARBA00023136"/>
    </source>
</evidence>
<feature type="compositionally biased region" description="Polar residues" evidence="9">
    <location>
        <begin position="652"/>
        <end position="663"/>
    </location>
</feature>
<keyword evidence="6 10" id="KW-0472">Membrane</keyword>
<gene>
    <name evidence="13" type="primary">putative Neuroglian</name>
    <name evidence="13" type="ORF">CLUMA_CG014272</name>
</gene>
<dbReference type="SUPFAM" id="SSF48726">
    <property type="entry name" value="Immunoglobulin"/>
    <property type="match status" value="6"/>
</dbReference>
<dbReference type="Gene3D" id="2.60.40.10">
    <property type="entry name" value="Immunoglobulins"/>
    <property type="match status" value="11"/>
</dbReference>
<evidence type="ECO:0000256" key="5">
    <source>
        <dbReference type="ARBA" id="ARBA00022989"/>
    </source>
</evidence>
<keyword evidence="5 10" id="KW-1133">Transmembrane helix</keyword>
<sequence length="1243" mass="138999">MNKKPQITTNFILLLIFFFFFRRYRWIKNGKHFDFTAYDDRITQQPGRGTLTITKPRDEDLGQYQCFAENEHGIATSNSVFVRKSELNNFKDEAIHTLEAQEGSPFQLKCQPPDGWPKPSVYWMIQTTSGGIKTINNSRMTLDPEGNLWFSNVTRFDASDDSYYACSAASTFRNEYKLGNRVLLKVIPASNAAQNRYQPTRQYVSRRNEVALRGQKIEIFCIYGGTPLPQTIWTKDGRPIAWSDRITQGNYGKSLIIRHTALEDRGSYTCDVSNGAGQPQSSSINLEIKAIPYFTKEPEPQNAAEEETVVFECEAKGIPEPAIKWIHNGKPIEQAPQNPRRTVLKNKIIIKNLLKSDTGNYGCNATNALGYVYKDVYVNVLALPPEIEEAPGKEATVDERDVKLTCRVFGAPKPRIKWIRNGQELTGGRYKIQETGDLIIEKTQHNDAGDYICHAENKFGTKEANGTLVVYQHTQISEAPQDFEVVAGTLATFRCNAESDPGLEREIEWLWNGEVIDLENQARFTMSSDYSLSISNSIELDSGSYTCVARTELDEASASATLTVQDVPNPPVLTGIRCNARDATVSWEPKGDNRSPILYFIIQYNTSFTPDTWADAASQVPATDFSYTVPMSPWANYTYRVIAVNKVGISSPSDHSDSCTTQPDVPYKNPDNVEGKGTEPNNLVIKWSPMAEIDHNAPQFHYRVSWKRDVAGAEWNKEDNFEWENGELLVPNQPTFQRYKIRVQAVNEKGESNVAVKEVEGYSGEDRPTEAPKMLTLDTVVSGTSAMLSWEEVPPESIKGHFRGYKIQTWVEGDEENVKEILMKSNTSKALVNKFTPDSMNYARIMAFNDRFSGPPSNTINFKTPEGVPSTVQSLQAFPMGTSAFMLQWKRPLLTNGILQGYRIYYEEVKGTELGPRQEREPRILDPEVKQAKLAGLKSDQKYRIHIVGFTKQGEGEDYYIEQTTQASAGDKPDKASFEIQKVPSDGAYDKVKINWRPNFAGKPGSHFYVKYREVGQPKYESMDPVISEDFTEVGGLSGNADYEFRVVSVDGKEETESEAKLFSTSDSGVKVVPQGDDTAIAGWFIGMILALAFLILILVIICIIKRNRGGKYDVHDRELANGRQDYPDEGGFHEYSQPPTDAPSNPPLDSGVKNMASLVFGQLHFKKILDNKSQGRQSLNSQKHGPESDTDSMAEYGDGEAGGQFTEDGSFIGQYVPGKLNPPVSPQPIQHQAGSSGAATYV</sequence>
<dbReference type="GO" id="GO:0098609">
    <property type="term" value="P:cell-cell adhesion"/>
    <property type="evidence" value="ECO:0007669"/>
    <property type="project" value="TreeGrafter"/>
</dbReference>
<dbReference type="FunFam" id="2.60.40.10:FF:001928">
    <property type="entry name" value="neuroglian isoform X2"/>
    <property type="match status" value="1"/>
</dbReference>
<dbReference type="EMBL" id="CVRI01000055">
    <property type="protein sequence ID" value="CRL00919.1"/>
    <property type="molecule type" value="Genomic_DNA"/>
</dbReference>
<evidence type="ECO:0000256" key="2">
    <source>
        <dbReference type="ARBA" id="ARBA00022692"/>
    </source>
</evidence>
<dbReference type="AlphaFoldDB" id="A0A1J1IL05"/>
<dbReference type="OrthoDB" id="6244967at2759"/>
<evidence type="ECO:0000256" key="7">
    <source>
        <dbReference type="ARBA" id="ARBA00023157"/>
    </source>
</evidence>
<dbReference type="InterPro" id="IPR007110">
    <property type="entry name" value="Ig-like_dom"/>
</dbReference>
<dbReference type="FunFam" id="2.60.40.10:FF:000028">
    <property type="entry name" value="Neuronal cell adhesion molecule"/>
    <property type="match status" value="1"/>
</dbReference>
<dbReference type="Pfam" id="PF13882">
    <property type="entry name" value="Bravo_FIGEY"/>
    <property type="match status" value="1"/>
</dbReference>
<dbReference type="SMART" id="SM00409">
    <property type="entry name" value="IG"/>
    <property type="match status" value="6"/>
</dbReference>
<dbReference type="InterPro" id="IPR003599">
    <property type="entry name" value="Ig_sub"/>
</dbReference>
<dbReference type="PROSITE" id="PS50835">
    <property type="entry name" value="IG_LIKE"/>
    <property type="match status" value="6"/>
</dbReference>
<feature type="domain" description="Ig-like" evidence="11">
    <location>
        <begin position="199"/>
        <end position="285"/>
    </location>
</feature>
<dbReference type="GO" id="GO:0009653">
    <property type="term" value="P:anatomical structure morphogenesis"/>
    <property type="evidence" value="ECO:0007669"/>
    <property type="project" value="UniProtKB-ARBA"/>
</dbReference>
<feature type="domain" description="Ig-like" evidence="11">
    <location>
        <begin position="93"/>
        <end position="179"/>
    </location>
</feature>
<feature type="transmembrane region" description="Helical" evidence="10">
    <location>
        <begin position="7"/>
        <end position="24"/>
    </location>
</feature>
<dbReference type="CDD" id="cd00063">
    <property type="entry name" value="FN3"/>
    <property type="match status" value="5"/>
</dbReference>
<proteinExistence type="predicted"/>
<dbReference type="SUPFAM" id="SSF49265">
    <property type="entry name" value="Fibronectin type III"/>
    <property type="match status" value="3"/>
</dbReference>
<accession>A0A1J1IL05</accession>
<dbReference type="STRING" id="568069.A0A1J1IL05"/>
<feature type="region of interest" description="Disordered" evidence="9">
    <location>
        <begin position="1175"/>
        <end position="1243"/>
    </location>
</feature>
<dbReference type="GO" id="GO:0030154">
    <property type="term" value="P:cell differentiation"/>
    <property type="evidence" value="ECO:0007669"/>
    <property type="project" value="UniProtKB-ARBA"/>
</dbReference>
<dbReference type="InterPro" id="IPR036116">
    <property type="entry name" value="FN3_sf"/>
</dbReference>
<evidence type="ECO:0000256" key="4">
    <source>
        <dbReference type="ARBA" id="ARBA00022889"/>
    </source>
</evidence>
<evidence type="ECO:0000256" key="8">
    <source>
        <dbReference type="ARBA" id="ARBA00023319"/>
    </source>
</evidence>
<keyword evidence="2 10" id="KW-0812">Transmembrane</keyword>